<name>C1MQK5_MICPC</name>
<evidence type="ECO:0000256" key="1">
    <source>
        <dbReference type="SAM" id="MobiDB-lite"/>
    </source>
</evidence>
<evidence type="ECO:0000313" key="2">
    <source>
        <dbReference type="EMBL" id="EEH58092.1"/>
    </source>
</evidence>
<dbReference type="STRING" id="564608.C1MQK5"/>
<organism evidence="3">
    <name type="scientific">Micromonas pusilla (strain CCMP1545)</name>
    <name type="common">Picoplanktonic green alga</name>
    <dbReference type="NCBI Taxonomy" id="564608"/>
    <lineage>
        <taxon>Eukaryota</taxon>
        <taxon>Viridiplantae</taxon>
        <taxon>Chlorophyta</taxon>
        <taxon>Mamiellophyceae</taxon>
        <taxon>Mamiellales</taxon>
        <taxon>Mamiellaceae</taxon>
        <taxon>Micromonas</taxon>
    </lineage>
</organism>
<proteinExistence type="predicted"/>
<gene>
    <name evidence="2" type="ORF">MICPUCDRAFT_57324</name>
</gene>
<dbReference type="GO" id="GO:0006635">
    <property type="term" value="P:fatty acid beta-oxidation"/>
    <property type="evidence" value="ECO:0007669"/>
    <property type="project" value="TreeGrafter"/>
</dbReference>
<dbReference type="CDD" id="cd06558">
    <property type="entry name" value="crotonase-like"/>
    <property type="match status" value="1"/>
</dbReference>
<dbReference type="EMBL" id="GG663738">
    <property type="protein sequence ID" value="EEH58092.1"/>
    <property type="molecule type" value="Genomic_DNA"/>
</dbReference>
<dbReference type="eggNOG" id="KOG1683">
    <property type="taxonomic scope" value="Eukaryota"/>
</dbReference>
<reference evidence="2 3" key="1">
    <citation type="journal article" date="2009" name="Science">
        <title>Green evolution and dynamic adaptations revealed by genomes of the marine picoeukaryotes Micromonas.</title>
        <authorList>
            <person name="Worden A.Z."/>
            <person name="Lee J.H."/>
            <person name="Mock T."/>
            <person name="Rouze P."/>
            <person name="Simmons M.P."/>
            <person name="Aerts A.L."/>
            <person name="Allen A.E."/>
            <person name="Cuvelier M.L."/>
            <person name="Derelle E."/>
            <person name="Everett M.V."/>
            <person name="Foulon E."/>
            <person name="Grimwood J."/>
            <person name="Gundlach H."/>
            <person name="Henrissat B."/>
            <person name="Napoli C."/>
            <person name="McDonald S.M."/>
            <person name="Parker M.S."/>
            <person name="Rombauts S."/>
            <person name="Salamov A."/>
            <person name="Von Dassow P."/>
            <person name="Badger J.H."/>
            <person name="Coutinho P.M."/>
            <person name="Demir E."/>
            <person name="Dubchak I."/>
            <person name="Gentemann C."/>
            <person name="Eikrem W."/>
            <person name="Gready J.E."/>
            <person name="John U."/>
            <person name="Lanier W."/>
            <person name="Lindquist E.A."/>
            <person name="Lucas S."/>
            <person name="Mayer K.F."/>
            <person name="Moreau H."/>
            <person name="Not F."/>
            <person name="Otillar R."/>
            <person name="Panaud O."/>
            <person name="Pangilinan J."/>
            <person name="Paulsen I."/>
            <person name="Piegu B."/>
            <person name="Poliakov A."/>
            <person name="Robbens S."/>
            <person name="Schmutz J."/>
            <person name="Toulza E."/>
            <person name="Wyss T."/>
            <person name="Zelensky A."/>
            <person name="Zhou K."/>
            <person name="Armbrust E.V."/>
            <person name="Bhattacharya D."/>
            <person name="Goodenough U.W."/>
            <person name="Van de Peer Y."/>
            <person name="Grigoriev I.V."/>
        </authorList>
    </citation>
    <scope>NUCLEOTIDE SEQUENCE [LARGE SCALE GENOMIC DNA]</scope>
    <source>
        <strain evidence="2 3">CCMP1545</strain>
    </source>
</reference>
<dbReference type="Proteomes" id="UP000001876">
    <property type="component" value="Unassembled WGS sequence"/>
</dbReference>
<dbReference type="InterPro" id="IPR001753">
    <property type="entry name" value="Enoyl-CoA_hydra/iso"/>
</dbReference>
<dbReference type="PANTHER" id="PTHR11941:SF45">
    <property type="entry name" value="ENOYL-COA DELTA ISOMERASE 1, MITOCHONDRIAL"/>
    <property type="match status" value="1"/>
</dbReference>
<accession>C1MQK5</accession>
<dbReference type="KEGG" id="mpp:MICPUCDRAFT_57324"/>
<dbReference type="Gene3D" id="3.90.226.10">
    <property type="entry name" value="2-enoyl-CoA Hydratase, Chain A, domain 1"/>
    <property type="match status" value="1"/>
</dbReference>
<dbReference type="AlphaFoldDB" id="C1MQK5"/>
<dbReference type="Pfam" id="PF00378">
    <property type="entry name" value="ECH_1"/>
    <property type="match status" value="1"/>
</dbReference>
<evidence type="ECO:0000313" key="3">
    <source>
        <dbReference type="Proteomes" id="UP000001876"/>
    </source>
</evidence>
<feature type="region of interest" description="Disordered" evidence="1">
    <location>
        <begin position="1"/>
        <end position="20"/>
    </location>
</feature>
<dbReference type="PANTHER" id="PTHR11941">
    <property type="entry name" value="ENOYL-COA HYDRATASE-RELATED"/>
    <property type="match status" value="1"/>
</dbReference>
<dbReference type="OMA" id="WFMSSFL"/>
<dbReference type="InterPro" id="IPR029045">
    <property type="entry name" value="ClpP/crotonase-like_dom_sf"/>
</dbReference>
<dbReference type="SUPFAM" id="SSF52096">
    <property type="entry name" value="ClpP/crotonase"/>
    <property type="match status" value="1"/>
</dbReference>
<feature type="compositionally biased region" description="Pro residues" evidence="1">
    <location>
        <begin position="1"/>
        <end position="10"/>
    </location>
</feature>
<sequence length="291" mass="31201">MPPPSPPPATPGIRIERRSNPGGVNIKGKEYAIAWLSSEPVNSMTLTLWRSLLATLDYLENDATIRGVVFASDLRKPIFTAGNDINELHAPSTSATRYAEFWKTQTTFLCRLLRSPLSTVCAIRGACPAGGCAVSLCCDYRAQTTHGTFGLNEVALGIPVPKFWARLFVESATSRADATLALLRGALLSPAEAKGIGLIHELAASDAALLPTAERALATLLKLPDDARAATKANVVRAFSEEWEAYIAEEARGGWAMLNEPAIETAMGNVIERLSSGKGKGEKKPNPRAKM</sequence>
<dbReference type="OrthoDB" id="410701at2759"/>
<dbReference type="GeneID" id="9683214"/>
<protein>
    <submittedName>
        <fullName evidence="2">Predicted protein</fullName>
    </submittedName>
</protein>
<dbReference type="RefSeq" id="XP_003058141.1">
    <property type="nucleotide sequence ID" value="XM_003058095.1"/>
</dbReference>
<keyword evidence="3" id="KW-1185">Reference proteome</keyword>
<dbReference type="GO" id="GO:0005739">
    <property type="term" value="C:mitochondrion"/>
    <property type="evidence" value="ECO:0007669"/>
    <property type="project" value="TreeGrafter"/>
</dbReference>